<dbReference type="Proteomes" id="UP000661112">
    <property type="component" value="Unassembled WGS sequence"/>
</dbReference>
<evidence type="ECO:0000313" key="2">
    <source>
        <dbReference type="EMBL" id="MBD2501875.1"/>
    </source>
</evidence>
<keyword evidence="3" id="KW-1185">Reference proteome</keyword>
<protein>
    <submittedName>
        <fullName evidence="2">Polysaccharide pyruvyl transferase family protein</fullName>
    </submittedName>
</protein>
<proteinExistence type="predicted"/>
<dbReference type="PANTHER" id="PTHR36836:SF1">
    <property type="entry name" value="COLANIC ACID BIOSYNTHESIS PROTEIN WCAK"/>
    <property type="match status" value="1"/>
</dbReference>
<dbReference type="GO" id="GO:0016740">
    <property type="term" value="F:transferase activity"/>
    <property type="evidence" value="ECO:0007669"/>
    <property type="project" value="UniProtKB-KW"/>
</dbReference>
<dbReference type="PANTHER" id="PTHR36836">
    <property type="entry name" value="COLANIC ACID BIOSYNTHESIS PROTEIN WCAK"/>
    <property type="match status" value="1"/>
</dbReference>
<feature type="domain" description="Polysaccharide pyruvyl transferase" evidence="1">
    <location>
        <begin position="19"/>
        <end position="319"/>
    </location>
</feature>
<dbReference type="EMBL" id="JACJSG010000018">
    <property type="protein sequence ID" value="MBD2501875.1"/>
    <property type="molecule type" value="Genomic_DNA"/>
</dbReference>
<sequence length="401" mass="43904">MGKHLMKIVIDNGSYRMSNMGDISMLQVAVQRLNHFFPSAEIQVFTDAPDIIFQYFPSVTPISKKYSHTDYIGRIKSKTSSLLFGNKYQFNQEIRQIVEEADLVVSAGGGYFVDPFKGFAILIADVLGLANKTGKATAILGQGFGATQDKQLRSKLEQLLPEVDLIAVREKLTSIPLLKSLGIPENKIVVTGDDAVELAYQNRNHEQGDAIGVNVRVSNYSDIDGGVINVIKEALAEASKMLTAKLISTPILYAPFTTDEESDIATARALNLDEDGKDITTPIAAIQQVGRCRLVITGSYHAGVFALSQGIPVVALASSKYYQEKFLGLADQFGVGCKVILIGEYPHSLHQEILNSIKDAWESAEEVKAPLLESAQQQIKIGYLAYEKLTKFVGEKSIKLL</sequence>
<dbReference type="InterPro" id="IPR007345">
    <property type="entry name" value="Polysacch_pyruvyl_Trfase"/>
</dbReference>
<organism evidence="2 3">
    <name type="scientific">Anabaena azotica FACHB-119</name>
    <dbReference type="NCBI Taxonomy" id="947527"/>
    <lineage>
        <taxon>Bacteria</taxon>
        <taxon>Bacillati</taxon>
        <taxon>Cyanobacteriota</taxon>
        <taxon>Cyanophyceae</taxon>
        <taxon>Nostocales</taxon>
        <taxon>Nostocaceae</taxon>
        <taxon>Anabaena</taxon>
        <taxon>Anabaena azotica</taxon>
    </lineage>
</organism>
<dbReference type="Pfam" id="PF04230">
    <property type="entry name" value="PS_pyruv_trans"/>
    <property type="match status" value="1"/>
</dbReference>
<accession>A0ABR8D6C3</accession>
<dbReference type="RefSeq" id="WP_190473562.1">
    <property type="nucleotide sequence ID" value="NZ_JACJSG010000018.1"/>
</dbReference>
<comment type="caution">
    <text evidence="2">The sequence shown here is derived from an EMBL/GenBank/DDBJ whole genome shotgun (WGS) entry which is preliminary data.</text>
</comment>
<reference evidence="2 3" key="1">
    <citation type="journal article" date="2020" name="ISME J.">
        <title>Comparative genomics reveals insights into cyanobacterial evolution and habitat adaptation.</title>
        <authorList>
            <person name="Chen M.Y."/>
            <person name="Teng W.K."/>
            <person name="Zhao L."/>
            <person name="Hu C.X."/>
            <person name="Zhou Y.K."/>
            <person name="Han B.P."/>
            <person name="Song L.R."/>
            <person name="Shu W.S."/>
        </authorList>
    </citation>
    <scope>NUCLEOTIDE SEQUENCE [LARGE SCALE GENOMIC DNA]</scope>
    <source>
        <strain evidence="2 3">FACHB-119</strain>
    </source>
</reference>
<gene>
    <name evidence="2" type="ORF">H6G83_14895</name>
</gene>
<name>A0ABR8D6C3_9NOST</name>
<evidence type="ECO:0000313" key="3">
    <source>
        <dbReference type="Proteomes" id="UP000661112"/>
    </source>
</evidence>
<keyword evidence="2" id="KW-0808">Transferase</keyword>
<evidence type="ECO:0000259" key="1">
    <source>
        <dbReference type="Pfam" id="PF04230"/>
    </source>
</evidence>